<dbReference type="AlphaFoldDB" id="A0A6P6YHR3"/>
<dbReference type="Pfam" id="PF00096">
    <property type="entry name" value="zf-C2H2"/>
    <property type="match status" value="1"/>
</dbReference>
<evidence type="ECO:0000256" key="6">
    <source>
        <dbReference type="ARBA" id="ARBA00023163"/>
    </source>
</evidence>
<dbReference type="Proteomes" id="UP000515146">
    <property type="component" value="Unplaced"/>
</dbReference>
<protein>
    <submittedName>
        <fullName evidence="10">Krueppel-like factor 7</fullName>
    </submittedName>
</protein>
<keyword evidence="1" id="KW-0479">Metal-binding</keyword>
<keyword evidence="4" id="KW-0862">Zinc</keyword>
<dbReference type="Gene3D" id="3.30.160.60">
    <property type="entry name" value="Classic Zinc Finger"/>
    <property type="match status" value="2"/>
</dbReference>
<keyword evidence="3 7" id="KW-0863">Zinc-finger</keyword>
<keyword evidence="9" id="KW-1185">Reference proteome</keyword>
<evidence type="ECO:0000256" key="7">
    <source>
        <dbReference type="PROSITE-ProRule" id="PRU00042"/>
    </source>
</evidence>
<dbReference type="SUPFAM" id="SSF57667">
    <property type="entry name" value="beta-beta-alpha zinc fingers"/>
    <property type="match status" value="1"/>
</dbReference>
<feature type="non-terminal residue" evidence="10">
    <location>
        <position position="1"/>
    </location>
</feature>
<dbReference type="FunFam" id="3.30.160.60:FF:000032">
    <property type="entry name" value="Krueppel-like factor 4"/>
    <property type="match status" value="1"/>
</dbReference>
<dbReference type="InterPro" id="IPR013087">
    <property type="entry name" value="Znf_C2H2_type"/>
</dbReference>
<feature type="domain" description="C2H2-type" evidence="8">
    <location>
        <begin position="36"/>
        <end position="56"/>
    </location>
</feature>
<gene>
    <name evidence="10" type="primary">LOC113798435</name>
</gene>
<evidence type="ECO:0000313" key="10">
    <source>
        <dbReference type="RefSeq" id="XP_027204777.1"/>
    </source>
</evidence>
<dbReference type="InterPro" id="IPR036236">
    <property type="entry name" value="Znf_C2H2_sf"/>
</dbReference>
<accession>A0A6P6YHR3</accession>
<reference evidence="10" key="1">
    <citation type="submission" date="2025-08" db="UniProtKB">
        <authorList>
            <consortium name="RefSeq"/>
        </authorList>
    </citation>
    <scope>IDENTIFICATION</scope>
    <source>
        <strain evidence="10">Airmid</strain>
    </source>
</reference>
<evidence type="ECO:0000313" key="9">
    <source>
        <dbReference type="Proteomes" id="UP000515146"/>
    </source>
</evidence>
<dbReference type="GO" id="GO:0008270">
    <property type="term" value="F:zinc ion binding"/>
    <property type="evidence" value="ECO:0007669"/>
    <property type="project" value="UniProtKB-KW"/>
</dbReference>
<evidence type="ECO:0000256" key="3">
    <source>
        <dbReference type="ARBA" id="ARBA00022771"/>
    </source>
</evidence>
<evidence type="ECO:0000259" key="8">
    <source>
        <dbReference type="PROSITE" id="PS50157"/>
    </source>
</evidence>
<name>A0A6P6YHR3_DERPT</name>
<organism evidence="9 10">
    <name type="scientific">Dermatophagoides pteronyssinus</name>
    <name type="common">European house dust mite</name>
    <dbReference type="NCBI Taxonomy" id="6956"/>
    <lineage>
        <taxon>Eukaryota</taxon>
        <taxon>Metazoa</taxon>
        <taxon>Ecdysozoa</taxon>
        <taxon>Arthropoda</taxon>
        <taxon>Chelicerata</taxon>
        <taxon>Arachnida</taxon>
        <taxon>Acari</taxon>
        <taxon>Acariformes</taxon>
        <taxon>Sarcoptiformes</taxon>
        <taxon>Astigmata</taxon>
        <taxon>Psoroptidia</taxon>
        <taxon>Analgoidea</taxon>
        <taxon>Pyroglyphidae</taxon>
        <taxon>Dermatophagoidinae</taxon>
        <taxon>Dermatophagoides</taxon>
    </lineage>
</organism>
<dbReference type="RefSeq" id="XP_027204777.1">
    <property type="nucleotide sequence ID" value="XM_027348976.1"/>
</dbReference>
<dbReference type="KEGG" id="dpte:113798435"/>
<keyword evidence="6" id="KW-0804">Transcription</keyword>
<keyword evidence="2" id="KW-0677">Repeat</keyword>
<feature type="domain" description="C2H2-type" evidence="8">
    <location>
        <begin position="13"/>
        <end position="35"/>
    </location>
</feature>
<dbReference type="PANTHER" id="PTHR23235:SF120">
    <property type="entry name" value="KRUPPEL-LIKE FACTOR 15"/>
    <property type="match status" value="1"/>
</dbReference>
<dbReference type="OMA" id="CEHCEQC"/>
<dbReference type="InParanoid" id="A0A6P6YHR3"/>
<keyword evidence="5" id="KW-0805">Transcription regulation</keyword>
<evidence type="ECO:0000256" key="4">
    <source>
        <dbReference type="ARBA" id="ARBA00022833"/>
    </source>
</evidence>
<evidence type="ECO:0000256" key="5">
    <source>
        <dbReference type="ARBA" id="ARBA00023015"/>
    </source>
</evidence>
<dbReference type="OrthoDB" id="4748970at2759"/>
<dbReference type="GO" id="GO:0000981">
    <property type="term" value="F:DNA-binding transcription factor activity, RNA polymerase II-specific"/>
    <property type="evidence" value="ECO:0007669"/>
    <property type="project" value="TreeGrafter"/>
</dbReference>
<dbReference type="PROSITE" id="PS50157">
    <property type="entry name" value="ZINC_FINGER_C2H2_2"/>
    <property type="match status" value="2"/>
</dbReference>
<dbReference type="GO" id="GO:0000978">
    <property type="term" value="F:RNA polymerase II cis-regulatory region sequence-specific DNA binding"/>
    <property type="evidence" value="ECO:0007669"/>
    <property type="project" value="TreeGrafter"/>
</dbReference>
<sequence>PGIRNKKKSWPGCGSKFKCKEELTRHQRYHTGQKPFQCEHCEQCFTQSDNLTRHKKQKKKDLCAAKLTTALWEFFFNFDESSIRSID</sequence>
<proteinExistence type="predicted"/>
<dbReference type="PANTHER" id="PTHR23235">
    <property type="entry name" value="KRUEPPEL-LIKE TRANSCRIPTION FACTOR"/>
    <property type="match status" value="1"/>
</dbReference>
<evidence type="ECO:0000256" key="1">
    <source>
        <dbReference type="ARBA" id="ARBA00022723"/>
    </source>
</evidence>
<evidence type="ECO:0000256" key="2">
    <source>
        <dbReference type="ARBA" id="ARBA00022737"/>
    </source>
</evidence>